<sequence>MWPQIIFAVVTMIVSVAVSLMMIKNQKTRTVAGEVEAPSVEYGTPIKVVLGSRDVAPTYTYFGDQKAVALKK</sequence>
<evidence type="ECO:0000313" key="7">
    <source>
        <dbReference type="Proteomes" id="UP000277537"/>
    </source>
</evidence>
<evidence type="ECO:0000256" key="1">
    <source>
        <dbReference type="SAM" id="Phobius"/>
    </source>
</evidence>
<reference evidence="2 6" key="1">
    <citation type="submission" date="2017-06" db="EMBL/GenBank/DDBJ databases">
        <title>Complete Genome Sequence of the Carbazole-Degrading Bacterium Acinetobacter johnsonii IC001.</title>
        <authorList>
            <person name="Vejarano F."/>
            <person name="Suzuki-Minakuchi C."/>
            <person name="Ohtsubo Y."/>
            <person name="Tsuda M."/>
            <person name="Okada K."/>
            <person name="Nojiri H."/>
        </authorList>
    </citation>
    <scope>NUCLEOTIDE SEQUENCE [LARGE SCALE GENOMIC DNA]</scope>
    <source>
        <strain evidence="2 6">IC001</strain>
    </source>
</reference>
<feature type="transmembrane region" description="Helical" evidence="1">
    <location>
        <begin position="6"/>
        <end position="23"/>
    </location>
</feature>
<dbReference type="EMBL" id="QFQJ01000046">
    <property type="protein sequence ID" value="PZQ89281.1"/>
    <property type="molecule type" value="Genomic_DNA"/>
</dbReference>
<dbReference type="AlphaFoldDB" id="A0A239RSH5"/>
<dbReference type="Proteomes" id="UP000276980">
    <property type="component" value="Chromosome"/>
</dbReference>
<accession>A0A239RSH5</accession>
<keyword evidence="1" id="KW-0812">Transmembrane</keyword>
<dbReference type="EMBL" id="RHXE01000074">
    <property type="protein sequence ID" value="RSE17246.1"/>
    <property type="molecule type" value="Genomic_DNA"/>
</dbReference>
<reference evidence="3 5" key="2">
    <citation type="submission" date="2017-11" db="EMBL/GenBank/DDBJ databases">
        <title>Infants hospitalized years apart are colonized by the same room-sourced microbial strains.</title>
        <authorList>
            <person name="Brooks B."/>
            <person name="Olm M.R."/>
            <person name="Firek B.A."/>
            <person name="Baker R."/>
            <person name="Thomas B.C."/>
            <person name="Morowitz M.J."/>
            <person name="Banfield J.F."/>
        </authorList>
    </citation>
    <scope>NUCLEOTIDE SEQUENCE [LARGE SCALE GENOMIC DNA]</scope>
    <source>
        <strain evidence="3">S2_003_000_R3_20</strain>
    </source>
</reference>
<evidence type="ECO:0000313" key="3">
    <source>
        <dbReference type="EMBL" id="PZQ89281.1"/>
    </source>
</evidence>
<reference evidence="4 7" key="3">
    <citation type="submission" date="2018-10" db="EMBL/GenBank/DDBJ databases">
        <title>Transmission dynamics of multidrug resistant bacteria on intensive care unit surfaces.</title>
        <authorList>
            <person name="D'Souza A.W."/>
            <person name="Potter R.F."/>
            <person name="Wallace M."/>
            <person name="Shupe A."/>
            <person name="Patel S."/>
            <person name="Sun S."/>
            <person name="Gul D."/>
            <person name="Kwon J.H."/>
            <person name="Andleeb S."/>
            <person name="Burnham C.-A.D."/>
            <person name="Dantas G."/>
        </authorList>
    </citation>
    <scope>NUCLEOTIDE SEQUENCE [LARGE SCALE GENOMIC DNA]</scope>
    <source>
        <strain evidence="4 7">AJ_385</strain>
    </source>
</reference>
<dbReference type="Proteomes" id="UP000277537">
    <property type="component" value="Unassembled WGS sequence"/>
</dbReference>
<evidence type="ECO:0000313" key="5">
    <source>
        <dbReference type="Proteomes" id="UP000249282"/>
    </source>
</evidence>
<name>A0A239RSH5_ACIJO</name>
<dbReference type="Proteomes" id="UP000249282">
    <property type="component" value="Unassembled WGS sequence"/>
</dbReference>
<keyword evidence="1" id="KW-1133">Transmembrane helix</keyword>
<protein>
    <submittedName>
        <fullName evidence="3">Uncharacterized protein</fullName>
    </submittedName>
</protein>
<dbReference type="EMBL" id="CP022298">
    <property type="protein sequence ID" value="AZN65186.1"/>
    <property type="molecule type" value="Genomic_DNA"/>
</dbReference>
<evidence type="ECO:0000313" key="6">
    <source>
        <dbReference type="Proteomes" id="UP000276980"/>
    </source>
</evidence>
<gene>
    <name evidence="2" type="ORF">CFH90_14615</name>
    <name evidence="3" type="ORF">DI542_09375</name>
    <name evidence="4" type="ORF">EGT73_17330</name>
</gene>
<keyword evidence="1" id="KW-0472">Membrane</keyword>
<evidence type="ECO:0000313" key="4">
    <source>
        <dbReference type="EMBL" id="RSE17246.1"/>
    </source>
</evidence>
<organism evidence="3 5">
    <name type="scientific">Acinetobacter johnsonii</name>
    <dbReference type="NCBI Taxonomy" id="40214"/>
    <lineage>
        <taxon>Bacteria</taxon>
        <taxon>Pseudomonadati</taxon>
        <taxon>Pseudomonadota</taxon>
        <taxon>Gammaproteobacteria</taxon>
        <taxon>Moraxellales</taxon>
        <taxon>Moraxellaceae</taxon>
        <taxon>Acinetobacter</taxon>
    </lineage>
</organism>
<dbReference type="RefSeq" id="WP_094148325.1">
    <property type="nucleotide sequence ID" value="NZ_CP022298.1"/>
</dbReference>
<evidence type="ECO:0000313" key="2">
    <source>
        <dbReference type="EMBL" id="AZN65186.1"/>
    </source>
</evidence>
<proteinExistence type="predicted"/>